<comment type="caution">
    <text evidence="2">The sequence shown here is derived from an EMBL/GenBank/DDBJ whole genome shotgun (WGS) entry which is preliminary data.</text>
</comment>
<accession>A0ABC8TPM7</accession>
<reference evidence="2 3" key="1">
    <citation type="submission" date="2024-02" db="EMBL/GenBank/DDBJ databases">
        <authorList>
            <person name="Vignale AGUSTIN F."/>
            <person name="Sosa J E."/>
            <person name="Modenutti C."/>
        </authorList>
    </citation>
    <scope>NUCLEOTIDE SEQUENCE [LARGE SCALE GENOMIC DNA]</scope>
</reference>
<dbReference type="PANTHER" id="PTHR46929">
    <property type="entry name" value="EXPRESSED PROTEIN"/>
    <property type="match status" value="1"/>
</dbReference>
<dbReference type="EMBL" id="CAUOFW020005658">
    <property type="protein sequence ID" value="CAK9171144.1"/>
    <property type="molecule type" value="Genomic_DNA"/>
</dbReference>
<dbReference type="AlphaFoldDB" id="A0ABC8TPM7"/>
<name>A0ABC8TPM7_9AQUA</name>
<feature type="transmembrane region" description="Helical" evidence="1">
    <location>
        <begin position="233"/>
        <end position="254"/>
    </location>
</feature>
<sequence>MLSKSGFIWNPVPKIVECSDEVWPTYIAANPDAKGLHGKRIDIIDELAIVCGNDQVTREWTCSGKDINANLSRQMDKAMDLDINKTIILPRYQHQAKATLDLQSTSFKEAKNTEIVVEIINVVANNMTRLANAYEKSKPCVNYSDLYKVVMDVEALGIDSRMTAFEYLNTDPVKARTFLIYPEEMRYLFLIRHLAQGGAGGQPSTAVTAGGGYPGLNILKFGYPTGEKDGVCLISFGFLAINVFVCLVVLACGADGGRYGGGVRFWDSNRKEE</sequence>
<keyword evidence="1" id="KW-1133">Transmembrane helix</keyword>
<evidence type="ECO:0000256" key="1">
    <source>
        <dbReference type="SAM" id="Phobius"/>
    </source>
</evidence>
<keyword evidence="1" id="KW-0472">Membrane</keyword>
<dbReference type="Proteomes" id="UP001642360">
    <property type="component" value="Unassembled WGS sequence"/>
</dbReference>
<evidence type="ECO:0000313" key="2">
    <source>
        <dbReference type="EMBL" id="CAK9171144.1"/>
    </source>
</evidence>
<evidence type="ECO:0000313" key="3">
    <source>
        <dbReference type="Proteomes" id="UP001642360"/>
    </source>
</evidence>
<proteinExistence type="predicted"/>
<dbReference type="PANTHER" id="PTHR46929:SF18">
    <property type="entry name" value="MYB_SANT-LIKE DNA-BINDING DOMAIN PROTEIN"/>
    <property type="match status" value="1"/>
</dbReference>
<protein>
    <submittedName>
        <fullName evidence="2">Uncharacterized protein</fullName>
    </submittedName>
</protein>
<gene>
    <name evidence="2" type="ORF">ILEXP_LOCUS40682</name>
</gene>
<organism evidence="2 3">
    <name type="scientific">Ilex paraguariensis</name>
    <name type="common">yerba mate</name>
    <dbReference type="NCBI Taxonomy" id="185542"/>
    <lineage>
        <taxon>Eukaryota</taxon>
        <taxon>Viridiplantae</taxon>
        <taxon>Streptophyta</taxon>
        <taxon>Embryophyta</taxon>
        <taxon>Tracheophyta</taxon>
        <taxon>Spermatophyta</taxon>
        <taxon>Magnoliopsida</taxon>
        <taxon>eudicotyledons</taxon>
        <taxon>Gunneridae</taxon>
        <taxon>Pentapetalae</taxon>
        <taxon>asterids</taxon>
        <taxon>campanulids</taxon>
        <taxon>Aquifoliales</taxon>
        <taxon>Aquifoliaceae</taxon>
        <taxon>Ilex</taxon>
    </lineage>
</organism>
<keyword evidence="1" id="KW-0812">Transmembrane</keyword>
<keyword evidence="3" id="KW-1185">Reference proteome</keyword>